<proteinExistence type="predicted"/>
<evidence type="ECO:0000313" key="1">
    <source>
        <dbReference type="EMBL" id="WAR43110.1"/>
    </source>
</evidence>
<name>A0ABY7GCT3_9GAMM</name>
<dbReference type="Proteomes" id="UP001162780">
    <property type="component" value="Chromosome"/>
</dbReference>
<keyword evidence="2" id="KW-1185">Reference proteome</keyword>
<accession>A0ABY7GCT3</accession>
<gene>
    <name evidence="1" type="primary">gspM</name>
    <name evidence="1" type="ORF">NM686_011950</name>
</gene>
<reference evidence="1" key="1">
    <citation type="submission" date="2022-11" db="EMBL/GenBank/DDBJ databases">
        <title>Methylomonas rapida sp. nov., Carotenoid-Producing Obligate Methanotrophs with High Growth Characteristics and Biotechnological Potential.</title>
        <authorList>
            <person name="Tikhonova E.N."/>
            <person name="Suleimanov R.Z."/>
            <person name="Miroshnikov K."/>
            <person name="Oshkin I.Y."/>
            <person name="Belova S.E."/>
            <person name="Danilova O.V."/>
            <person name="Ashikhmin A."/>
            <person name="Konopkin A."/>
            <person name="But S.Y."/>
            <person name="Khmelenina V.N."/>
            <person name="Kuznetsov N."/>
            <person name="Pimenov N.V."/>
            <person name="Dedysh S.N."/>
        </authorList>
    </citation>
    <scope>NUCLEOTIDE SEQUENCE</scope>
    <source>
        <strain evidence="1">MP1</strain>
    </source>
</reference>
<dbReference type="NCBIfam" id="NF040576">
    <property type="entry name" value="T2SS_GspM_XpsM"/>
    <property type="match status" value="1"/>
</dbReference>
<dbReference type="RefSeq" id="WP_255188087.1">
    <property type="nucleotide sequence ID" value="NZ_CP113517.1"/>
</dbReference>
<dbReference type="EMBL" id="CP113517">
    <property type="protein sequence ID" value="WAR43110.1"/>
    <property type="molecule type" value="Genomic_DNA"/>
</dbReference>
<evidence type="ECO:0000313" key="2">
    <source>
        <dbReference type="Proteomes" id="UP001162780"/>
    </source>
</evidence>
<dbReference type="InterPro" id="IPR034756">
    <property type="entry name" value="T2SSM_b"/>
</dbReference>
<organism evidence="1 2">
    <name type="scientific">Methylomonas rapida</name>
    <dbReference type="NCBI Taxonomy" id="2963939"/>
    <lineage>
        <taxon>Bacteria</taxon>
        <taxon>Pseudomonadati</taxon>
        <taxon>Pseudomonadota</taxon>
        <taxon>Gammaproteobacteria</taxon>
        <taxon>Methylococcales</taxon>
        <taxon>Methylococcaceae</taxon>
        <taxon>Methylomonas</taxon>
    </lineage>
</organism>
<dbReference type="Pfam" id="PF10741">
    <property type="entry name" value="T2SSM_b"/>
    <property type="match status" value="1"/>
</dbReference>
<sequence length="192" mass="21095">MNDPRFQRWLAVGLLLGVIGVILFAVLLPLLTTGLAYHEEKNDLLFRLQRQQTIAGREGRVAEALETIKQQFQEQGYFSTSSTEALASAELQNIVKTAVADAGGQLTSTQGLPGKLEDGFFRIAVKVRMTANMEALVNVLNTLETAVPILIVDQLDINPVRGIRNRATNKIDPSGQLNVSFQVVSFMRGQTQ</sequence>
<protein>
    <submittedName>
        <fullName evidence="1">Type II secretion system protein GspM</fullName>
    </submittedName>
</protein>